<dbReference type="GO" id="GO:0015074">
    <property type="term" value="P:DNA integration"/>
    <property type="evidence" value="ECO:0007669"/>
    <property type="project" value="InterPro"/>
</dbReference>
<protein>
    <submittedName>
        <fullName evidence="3">DNA integrase</fullName>
    </submittedName>
</protein>
<comment type="function">
    <text evidence="1">Involved in the transposition of the insertion sequence.</text>
</comment>
<dbReference type="InterPro" id="IPR025948">
    <property type="entry name" value="HTH-like_dom"/>
</dbReference>
<dbReference type="InterPro" id="IPR050900">
    <property type="entry name" value="Transposase_IS3/IS150/IS904"/>
</dbReference>
<accession>A0A0R1RZE5</accession>
<dbReference type="EMBL" id="AZEX01000058">
    <property type="protein sequence ID" value="KRL58963.1"/>
    <property type="molecule type" value="Genomic_DNA"/>
</dbReference>
<dbReference type="Pfam" id="PF13276">
    <property type="entry name" value="HTH_21"/>
    <property type="match status" value="1"/>
</dbReference>
<feature type="domain" description="Integrase catalytic" evidence="2">
    <location>
        <begin position="75"/>
        <end position="239"/>
    </location>
</feature>
<dbReference type="Pfam" id="PF13333">
    <property type="entry name" value="rve_2"/>
    <property type="match status" value="1"/>
</dbReference>
<dbReference type="Proteomes" id="UP000051264">
    <property type="component" value="Unassembled WGS sequence"/>
</dbReference>
<dbReference type="AlphaFoldDB" id="A0A0R1RZE5"/>
<evidence type="ECO:0000259" key="2">
    <source>
        <dbReference type="PROSITE" id="PS50994"/>
    </source>
</evidence>
<comment type="caution">
    <text evidence="3">The sequence shown here is derived from an EMBL/GenBank/DDBJ whole genome shotgun (WGS) entry which is preliminary data.</text>
</comment>
<dbReference type="PANTHER" id="PTHR46889:SF4">
    <property type="entry name" value="TRANSPOSASE INSO FOR INSERTION SEQUENCE ELEMENT IS911B-RELATED"/>
    <property type="match status" value="1"/>
</dbReference>
<evidence type="ECO:0000313" key="3">
    <source>
        <dbReference type="EMBL" id="KRL58963.1"/>
    </source>
</evidence>
<dbReference type="GO" id="GO:0003676">
    <property type="term" value="F:nucleic acid binding"/>
    <property type="evidence" value="ECO:0007669"/>
    <property type="project" value="InterPro"/>
</dbReference>
<dbReference type="InterPro" id="IPR001584">
    <property type="entry name" value="Integrase_cat-core"/>
</dbReference>
<evidence type="ECO:0000313" key="4">
    <source>
        <dbReference type="Proteomes" id="UP000051264"/>
    </source>
</evidence>
<sequence length="243" mass="28544">MIITIKKRDKNMGYVSVTTALRRDYHQIVNHKKVYRIMVESGLLGTLYNQKARKYHSFNAEKDTNQPNRINNRFGTDRPGQKIANDITEFKAKDGTKAYLSAYLDMFSGEIVSYQISEHPNTALVLKPLKEYVKQRPDYNYRMTVHTDHGVQYTSGQYKTYLKTHKIFQSMSRKGKPRDNAPIESFFHLLKIATIHSNEYETYSDMKAAIDEWIYYYNNKRYKEKLGGLSPVEYRVKHTEKIA</sequence>
<organism evidence="3 4">
    <name type="scientific">Latilactobacillus fuchuensis DSM 14340 = JCM 11249</name>
    <dbReference type="NCBI Taxonomy" id="1423747"/>
    <lineage>
        <taxon>Bacteria</taxon>
        <taxon>Bacillati</taxon>
        <taxon>Bacillota</taxon>
        <taxon>Bacilli</taxon>
        <taxon>Lactobacillales</taxon>
        <taxon>Lactobacillaceae</taxon>
        <taxon>Latilactobacillus</taxon>
    </lineage>
</organism>
<proteinExistence type="predicted"/>
<dbReference type="InterPro" id="IPR036397">
    <property type="entry name" value="RNaseH_sf"/>
</dbReference>
<dbReference type="InterPro" id="IPR048020">
    <property type="entry name" value="Transpos_IS3"/>
</dbReference>
<reference evidence="3 4" key="1">
    <citation type="journal article" date="2015" name="Genome Announc.">
        <title>Expanding the biotechnology potential of lactobacilli through comparative genomics of 213 strains and associated genera.</title>
        <authorList>
            <person name="Sun Z."/>
            <person name="Harris H.M."/>
            <person name="McCann A."/>
            <person name="Guo C."/>
            <person name="Argimon S."/>
            <person name="Zhang W."/>
            <person name="Yang X."/>
            <person name="Jeffery I.B."/>
            <person name="Cooney J.C."/>
            <person name="Kagawa T.F."/>
            <person name="Liu W."/>
            <person name="Song Y."/>
            <person name="Salvetti E."/>
            <person name="Wrobel A."/>
            <person name="Rasinkangas P."/>
            <person name="Parkhill J."/>
            <person name="Rea M.C."/>
            <person name="O'Sullivan O."/>
            <person name="Ritari J."/>
            <person name="Douillard F.P."/>
            <person name="Paul Ross R."/>
            <person name="Yang R."/>
            <person name="Briner A.E."/>
            <person name="Felis G.E."/>
            <person name="de Vos W.M."/>
            <person name="Barrangou R."/>
            <person name="Klaenhammer T.R."/>
            <person name="Caufield P.W."/>
            <person name="Cui Y."/>
            <person name="Zhang H."/>
            <person name="O'Toole P.W."/>
        </authorList>
    </citation>
    <scope>NUCLEOTIDE SEQUENCE [LARGE SCALE GENOMIC DNA]</scope>
    <source>
        <strain evidence="3 4">DSM 14340</strain>
    </source>
</reference>
<dbReference type="NCBIfam" id="NF033516">
    <property type="entry name" value="transpos_IS3"/>
    <property type="match status" value="1"/>
</dbReference>
<dbReference type="PROSITE" id="PS50994">
    <property type="entry name" value="INTEGRASE"/>
    <property type="match status" value="1"/>
</dbReference>
<evidence type="ECO:0000256" key="1">
    <source>
        <dbReference type="ARBA" id="ARBA00002286"/>
    </source>
</evidence>
<dbReference type="eggNOG" id="COG2801">
    <property type="taxonomic scope" value="Bacteria"/>
</dbReference>
<dbReference type="Pfam" id="PF00665">
    <property type="entry name" value="rve"/>
    <property type="match status" value="1"/>
</dbReference>
<dbReference type="InterPro" id="IPR012337">
    <property type="entry name" value="RNaseH-like_sf"/>
</dbReference>
<gene>
    <name evidence="3" type="ORF">FC69_GL002017</name>
</gene>
<dbReference type="PATRIC" id="fig|1423747.3.peg.2051"/>
<dbReference type="Gene3D" id="3.30.420.10">
    <property type="entry name" value="Ribonuclease H-like superfamily/Ribonuclease H"/>
    <property type="match status" value="1"/>
</dbReference>
<name>A0A0R1RZE5_9LACO</name>
<dbReference type="PANTHER" id="PTHR46889">
    <property type="entry name" value="TRANSPOSASE INSF FOR INSERTION SEQUENCE IS3B-RELATED"/>
    <property type="match status" value="1"/>
</dbReference>
<dbReference type="SUPFAM" id="SSF53098">
    <property type="entry name" value="Ribonuclease H-like"/>
    <property type="match status" value="1"/>
</dbReference>